<keyword evidence="1" id="KW-0732">Signal</keyword>
<name>A0ABQ6BZZ3_9BURK</name>
<keyword evidence="3" id="KW-1185">Reference proteome</keyword>
<feature type="chain" id="PRO_5046970961" description="DUF306 domain-containing protein" evidence="1">
    <location>
        <begin position="31"/>
        <end position="147"/>
    </location>
</feature>
<comment type="caution">
    <text evidence="2">The sequence shown here is derived from an EMBL/GenBank/DDBJ whole genome shotgun (WGS) entry which is preliminary data.</text>
</comment>
<evidence type="ECO:0000313" key="3">
    <source>
        <dbReference type="Proteomes" id="UP001156903"/>
    </source>
</evidence>
<accession>A0ABQ6BZZ3</accession>
<proteinExistence type="predicted"/>
<evidence type="ECO:0000256" key="1">
    <source>
        <dbReference type="SAM" id="SignalP"/>
    </source>
</evidence>
<reference evidence="3" key="1">
    <citation type="journal article" date="2019" name="Int. J. Syst. Evol. Microbiol.">
        <title>The Global Catalogue of Microorganisms (GCM) 10K type strain sequencing project: providing services to taxonomists for standard genome sequencing and annotation.</title>
        <authorList>
            <consortium name="The Broad Institute Genomics Platform"/>
            <consortium name="The Broad Institute Genome Sequencing Center for Infectious Disease"/>
            <person name="Wu L."/>
            <person name="Ma J."/>
        </authorList>
    </citation>
    <scope>NUCLEOTIDE SEQUENCE [LARGE SCALE GENOMIC DNA]</scope>
    <source>
        <strain evidence="3">NBRC 109341</strain>
    </source>
</reference>
<feature type="signal peptide" evidence="1">
    <location>
        <begin position="1"/>
        <end position="30"/>
    </location>
</feature>
<organism evidence="2 3">
    <name type="scientific">Hydrogenophaga electricum</name>
    <dbReference type="NCBI Taxonomy" id="1230953"/>
    <lineage>
        <taxon>Bacteria</taxon>
        <taxon>Pseudomonadati</taxon>
        <taxon>Pseudomonadota</taxon>
        <taxon>Betaproteobacteria</taxon>
        <taxon>Burkholderiales</taxon>
        <taxon>Comamonadaceae</taxon>
        <taxon>Hydrogenophaga</taxon>
    </lineage>
</organism>
<protein>
    <recommendedName>
        <fullName evidence="4">DUF306 domain-containing protein</fullName>
    </recommendedName>
</protein>
<sequence>MTPYLSSQVRRRWLGGLSFCLLLLTGTACSGTPNAKDAMNTNTTSSLVQAWHIQLRPAGDAQVRLSFRPLVSSAKKYVGADYRSDGKTLWVTIKSCLVNAHCTAMSPAQPVPGSPDRFTYGVVLPYQGETVMIQGQGDVLEVVPLSR</sequence>
<evidence type="ECO:0008006" key="4">
    <source>
        <dbReference type="Google" id="ProtNLM"/>
    </source>
</evidence>
<dbReference type="EMBL" id="BSPB01000003">
    <property type="protein sequence ID" value="GLS13185.1"/>
    <property type="molecule type" value="Genomic_DNA"/>
</dbReference>
<evidence type="ECO:0000313" key="2">
    <source>
        <dbReference type="EMBL" id="GLS13185.1"/>
    </source>
</evidence>
<dbReference type="Proteomes" id="UP001156903">
    <property type="component" value="Unassembled WGS sequence"/>
</dbReference>
<gene>
    <name evidence="2" type="ORF">GCM10007935_06140</name>
</gene>